<dbReference type="CDD" id="cd06223">
    <property type="entry name" value="PRTases_typeI"/>
    <property type="match status" value="1"/>
</dbReference>
<evidence type="ECO:0000256" key="4">
    <source>
        <dbReference type="ARBA" id="ARBA00011738"/>
    </source>
</evidence>
<keyword evidence="8 9" id="KW-0665">Pyrimidine biosynthesis</keyword>
<evidence type="ECO:0000256" key="6">
    <source>
        <dbReference type="ARBA" id="ARBA00022676"/>
    </source>
</evidence>
<dbReference type="GO" id="GO:0005737">
    <property type="term" value="C:cytoplasm"/>
    <property type="evidence" value="ECO:0007669"/>
    <property type="project" value="TreeGrafter"/>
</dbReference>
<feature type="binding site" description="in other chain" evidence="9">
    <location>
        <begin position="130"/>
        <end position="138"/>
    </location>
    <ligand>
        <name>5-phospho-alpha-D-ribose 1-diphosphate</name>
        <dbReference type="ChEBI" id="CHEBI:58017"/>
        <note>ligand shared between dimeric partners</note>
    </ligand>
</feature>
<dbReference type="InterPro" id="IPR029057">
    <property type="entry name" value="PRTase-like"/>
</dbReference>
<dbReference type="Gene3D" id="3.40.50.2020">
    <property type="match status" value="1"/>
</dbReference>
<evidence type="ECO:0000256" key="8">
    <source>
        <dbReference type="ARBA" id="ARBA00022975"/>
    </source>
</evidence>
<evidence type="ECO:0000313" key="11">
    <source>
        <dbReference type="EMBL" id="XBP72188.1"/>
    </source>
</evidence>
<organism evidence="11">
    <name type="scientific">Polaromonas hydrogenivorans</name>
    <dbReference type="NCBI Taxonomy" id="335476"/>
    <lineage>
        <taxon>Bacteria</taxon>
        <taxon>Pseudomonadati</taxon>
        <taxon>Pseudomonadota</taxon>
        <taxon>Betaproteobacteria</taxon>
        <taxon>Burkholderiales</taxon>
        <taxon>Comamonadaceae</taxon>
        <taxon>Polaromonas</taxon>
    </lineage>
</organism>
<feature type="domain" description="Phosphoribosyltransferase" evidence="10">
    <location>
        <begin position="58"/>
        <end position="167"/>
    </location>
</feature>
<feature type="binding site" description="in other chain" evidence="9">
    <location>
        <position position="106"/>
    </location>
    <ligand>
        <name>5-phospho-alpha-D-ribose 1-diphosphate</name>
        <dbReference type="ChEBI" id="CHEBI:58017"/>
        <note>ligand shared between dimeric partners</note>
    </ligand>
</feature>
<keyword evidence="7 9" id="KW-0808">Transferase</keyword>
<feature type="binding site" description="in other chain" evidence="9">
    <location>
        <begin position="79"/>
        <end position="80"/>
    </location>
    <ligand>
        <name>5-phospho-alpha-D-ribose 1-diphosphate</name>
        <dbReference type="ChEBI" id="CHEBI:58017"/>
        <note>ligand shared between dimeric partners</note>
    </ligand>
</feature>
<dbReference type="GO" id="GO:0000287">
    <property type="term" value="F:magnesium ion binding"/>
    <property type="evidence" value="ECO:0007669"/>
    <property type="project" value="UniProtKB-UniRule"/>
</dbReference>
<dbReference type="InterPro" id="IPR023031">
    <property type="entry name" value="OPRT"/>
</dbReference>
<feature type="binding site" evidence="9">
    <location>
        <begin position="37"/>
        <end position="38"/>
    </location>
    <ligand>
        <name>orotate</name>
        <dbReference type="ChEBI" id="CHEBI:30839"/>
    </ligand>
</feature>
<feature type="binding site" evidence="9">
    <location>
        <position position="134"/>
    </location>
    <ligand>
        <name>orotate</name>
        <dbReference type="ChEBI" id="CHEBI:30839"/>
    </ligand>
</feature>
<comment type="cofactor">
    <cofactor evidence="9">
        <name>Mg(2+)</name>
        <dbReference type="ChEBI" id="CHEBI:18420"/>
    </cofactor>
</comment>
<dbReference type="PANTHER" id="PTHR46683:SF1">
    <property type="entry name" value="OROTATE PHOSPHORIBOSYLTRANSFERASE 1-RELATED"/>
    <property type="match status" value="1"/>
</dbReference>
<dbReference type="Pfam" id="PF00156">
    <property type="entry name" value="Pribosyltran"/>
    <property type="match status" value="1"/>
</dbReference>
<evidence type="ECO:0000256" key="9">
    <source>
        <dbReference type="HAMAP-Rule" id="MF_01208"/>
    </source>
</evidence>
<evidence type="ECO:0000256" key="2">
    <source>
        <dbReference type="ARBA" id="ARBA00004889"/>
    </source>
</evidence>
<dbReference type="GO" id="GO:0004588">
    <property type="term" value="F:orotate phosphoribosyltransferase activity"/>
    <property type="evidence" value="ECO:0007669"/>
    <property type="project" value="UniProtKB-UniRule"/>
</dbReference>
<feature type="binding site" evidence="9">
    <location>
        <position position="109"/>
    </location>
    <ligand>
        <name>5-phospho-alpha-D-ribose 1-diphosphate</name>
        <dbReference type="ChEBI" id="CHEBI:58017"/>
        <note>ligand shared between dimeric partners</note>
    </ligand>
</feature>
<comment type="pathway">
    <text evidence="2 9">Pyrimidine metabolism; UMP biosynthesis via de novo pathway; UMP from orotate: step 1/2.</text>
</comment>
<comment type="catalytic activity">
    <reaction evidence="9">
        <text>orotidine 5'-phosphate + diphosphate = orotate + 5-phospho-alpha-D-ribose 1-diphosphate</text>
        <dbReference type="Rhea" id="RHEA:10380"/>
        <dbReference type="ChEBI" id="CHEBI:30839"/>
        <dbReference type="ChEBI" id="CHEBI:33019"/>
        <dbReference type="ChEBI" id="CHEBI:57538"/>
        <dbReference type="ChEBI" id="CHEBI:58017"/>
        <dbReference type="EC" id="2.4.2.10"/>
    </reaction>
</comment>
<comment type="subunit">
    <text evidence="4 9">Homodimer.</text>
</comment>
<dbReference type="AlphaFoldDB" id="A0AAU7LZ24"/>
<dbReference type="NCBIfam" id="TIGR00336">
    <property type="entry name" value="pyrE"/>
    <property type="match status" value="1"/>
</dbReference>
<dbReference type="SUPFAM" id="SSF53271">
    <property type="entry name" value="PRTase-like"/>
    <property type="match status" value="1"/>
</dbReference>
<dbReference type="GO" id="GO:0044205">
    <property type="term" value="P:'de novo' UMP biosynthetic process"/>
    <property type="evidence" value="ECO:0007669"/>
    <property type="project" value="UniProtKB-UniRule"/>
</dbReference>
<evidence type="ECO:0000256" key="3">
    <source>
        <dbReference type="ARBA" id="ARBA00006340"/>
    </source>
</evidence>
<dbReference type="EC" id="2.4.2.10" evidence="5 9"/>
<feature type="binding site" description="in other chain" evidence="9">
    <location>
        <position position="29"/>
    </location>
    <ligand>
        <name>5-phospho-alpha-D-ribose 1-diphosphate</name>
        <dbReference type="ChEBI" id="CHEBI:58017"/>
        <note>ligand shared between dimeric partners</note>
    </ligand>
</feature>
<comment type="function">
    <text evidence="1 9">Catalyzes the transfer of a ribosyl phosphate group from 5-phosphoribose 1-diphosphate to orotate, leading to the formation of orotidine monophosphate (OMP).</text>
</comment>
<sequence length="237" mass="25542">MPPEGSLAQEFVQFAVESGVLRFGQFKTKAGRMSPYFFNAGLFDDGAKLGRLAQFYARALLAEEQRSGLAFDMIFGPAYKGIPLAAAVAIELARLGRNLPFAYNRKEAKDHGEGGTLVGAPLKGRVLIVDDVMSAGTAVRESIALIQAAGATPHAVAIALDRQEKATENGIDVNHSAVQYVTRQLGLKVCAIARLSDLLQYLSVQSSSPSSAEVLDGQHLKDHYQSVLAYRERYGVN</sequence>
<evidence type="ECO:0000256" key="7">
    <source>
        <dbReference type="ARBA" id="ARBA00022679"/>
    </source>
</evidence>
<dbReference type="GO" id="GO:0006207">
    <property type="term" value="P:'de novo' pyrimidine nucleobase biosynthetic process"/>
    <property type="evidence" value="ECO:0007669"/>
    <property type="project" value="TreeGrafter"/>
</dbReference>
<feature type="binding site" evidence="9">
    <location>
        <position position="111"/>
    </location>
    <ligand>
        <name>5-phospho-alpha-D-ribose 1-diphosphate</name>
        <dbReference type="ChEBI" id="CHEBI:58017"/>
        <note>ligand shared between dimeric partners</note>
    </ligand>
</feature>
<gene>
    <name evidence="9 11" type="primary">pyrE</name>
    <name evidence="11" type="ORF">ABLV49_00835</name>
</gene>
<keyword evidence="9" id="KW-0460">Magnesium</keyword>
<proteinExistence type="inferred from homology"/>
<evidence type="ECO:0000256" key="5">
    <source>
        <dbReference type="ARBA" id="ARBA00011971"/>
    </source>
</evidence>
<dbReference type="InterPro" id="IPR004467">
    <property type="entry name" value="Or_phspho_trans_dom"/>
</dbReference>
<evidence type="ECO:0000259" key="10">
    <source>
        <dbReference type="Pfam" id="PF00156"/>
    </source>
</evidence>
<keyword evidence="6 9" id="KW-0328">Glycosyltransferase</keyword>
<feature type="binding site" evidence="9">
    <location>
        <position position="105"/>
    </location>
    <ligand>
        <name>5-phospho-alpha-D-ribose 1-diphosphate</name>
        <dbReference type="ChEBI" id="CHEBI:58017"/>
        <note>ligand shared between dimeric partners</note>
    </ligand>
</feature>
<name>A0AAU7LZ24_9BURK</name>
<accession>A0AAU7LZ24</accession>
<dbReference type="PANTHER" id="PTHR46683">
    <property type="entry name" value="OROTATE PHOSPHORIBOSYLTRANSFERASE 1-RELATED"/>
    <property type="match status" value="1"/>
</dbReference>
<dbReference type="GO" id="GO:0046132">
    <property type="term" value="P:pyrimidine ribonucleoside biosynthetic process"/>
    <property type="evidence" value="ECO:0007669"/>
    <property type="project" value="TreeGrafter"/>
</dbReference>
<dbReference type="HAMAP" id="MF_01208">
    <property type="entry name" value="PyrE"/>
    <property type="match status" value="1"/>
</dbReference>
<dbReference type="InterPro" id="IPR000836">
    <property type="entry name" value="PRTase_dom"/>
</dbReference>
<dbReference type="FunFam" id="3.40.50.2020:FF:000008">
    <property type="entry name" value="Orotate phosphoribosyltransferase"/>
    <property type="match status" value="1"/>
</dbReference>
<comment type="similarity">
    <text evidence="3 9">Belongs to the purine/pyrimidine phosphoribosyltransferase family. PyrE subfamily.</text>
</comment>
<reference evidence="11" key="1">
    <citation type="submission" date="2024-05" db="EMBL/GenBank/DDBJ databases">
        <authorList>
            <person name="Bunk B."/>
            <person name="Swiderski J."/>
            <person name="Sproer C."/>
            <person name="Thiel V."/>
        </authorList>
    </citation>
    <scope>NUCLEOTIDE SEQUENCE</scope>
    <source>
        <strain evidence="11">DSM 17735</strain>
    </source>
</reference>
<feature type="binding site" evidence="9">
    <location>
        <position position="162"/>
    </location>
    <ligand>
        <name>orotate</name>
        <dbReference type="ChEBI" id="CHEBI:30839"/>
    </ligand>
</feature>
<protein>
    <recommendedName>
        <fullName evidence="5 9">Orotate phosphoribosyltransferase</fullName>
        <shortName evidence="9">OPRT</shortName>
        <shortName evidence="9">OPRTase</shortName>
        <ecNumber evidence="5 9">2.4.2.10</ecNumber>
    </recommendedName>
</protein>
<evidence type="ECO:0000256" key="1">
    <source>
        <dbReference type="ARBA" id="ARBA00003769"/>
    </source>
</evidence>
<dbReference type="EMBL" id="CP157675">
    <property type="protein sequence ID" value="XBP72188.1"/>
    <property type="molecule type" value="Genomic_DNA"/>
</dbReference>